<feature type="compositionally biased region" description="Low complexity" evidence="1">
    <location>
        <begin position="52"/>
        <end position="61"/>
    </location>
</feature>
<feature type="region of interest" description="Disordered" evidence="1">
    <location>
        <begin position="31"/>
        <end position="90"/>
    </location>
</feature>
<dbReference type="EMBL" id="CP046911">
    <property type="protein sequence ID" value="QGZ59080.1"/>
    <property type="molecule type" value="Genomic_DNA"/>
</dbReference>
<evidence type="ECO:0000313" key="4">
    <source>
        <dbReference type="Proteomes" id="UP000434209"/>
    </source>
</evidence>
<evidence type="ECO:0000256" key="2">
    <source>
        <dbReference type="SAM" id="SignalP"/>
    </source>
</evidence>
<dbReference type="KEGG" id="pacp:FAZ97_29535"/>
<organism evidence="3 4">
    <name type="scientific">Paraburkholderia acidiphila</name>
    <dbReference type="NCBI Taxonomy" id="2571747"/>
    <lineage>
        <taxon>Bacteria</taxon>
        <taxon>Pseudomonadati</taxon>
        <taxon>Pseudomonadota</taxon>
        <taxon>Betaproteobacteria</taxon>
        <taxon>Burkholderiales</taxon>
        <taxon>Burkholderiaceae</taxon>
        <taxon>Paraburkholderia</taxon>
    </lineage>
</organism>
<evidence type="ECO:0000313" key="3">
    <source>
        <dbReference type="EMBL" id="QGZ59080.1"/>
    </source>
</evidence>
<dbReference type="Proteomes" id="UP000434209">
    <property type="component" value="Chromosome 3"/>
</dbReference>
<gene>
    <name evidence="3" type="ORF">FAZ97_29535</name>
</gene>
<proteinExistence type="predicted"/>
<name>A0A7Z2GCP3_9BURK</name>
<dbReference type="RefSeq" id="WP_158762264.1">
    <property type="nucleotide sequence ID" value="NZ_CP046911.1"/>
</dbReference>
<keyword evidence="2" id="KW-0732">Signal</keyword>
<accession>A0A7Z2GCP3</accession>
<evidence type="ECO:0000256" key="1">
    <source>
        <dbReference type="SAM" id="MobiDB-lite"/>
    </source>
</evidence>
<feature type="signal peptide" evidence="2">
    <location>
        <begin position="1"/>
        <end position="20"/>
    </location>
</feature>
<reference evidence="3 4" key="1">
    <citation type="submission" date="2019-12" db="EMBL/GenBank/DDBJ databases">
        <title>Paraburkholderia acidiphila 7Q-K02 sp. nov and Paraburkholderia acidisoli DHF22 sp. nov., two strains isolated from forest soil.</title>
        <authorList>
            <person name="Gao Z."/>
            <person name="Qiu L."/>
        </authorList>
    </citation>
    <scope>NUCLEOTIDE SEQUENCE [LARGE SCALE GENOMIC DNA]</scope>
    <source>
        <strain evidence="3 4">7Q-K02</strain>
    </source>
</reference>
<feature type="compositionally biased region" description="Pro residues" evidence="1">
    <location>
        <begin position="38"/>
        <end position="51"/>
    </location>
</feature>
<protein>
    <submittedName>
        <fullName evidence="3">Uncharacterized protein</fullName>
    </submittedName>
</protein>
<dbReference type="AlphaFoldDB" id="A0A7Z2GCP3"/>
<keyword evidence="4" id="KW-1185">Reference proteome</keyword>
<sequence length="90" mass="8968">MKARHLLVWGAIAYVPPAGAGLPANAHAPPALLAQTAPQPPASPMVKPPAAAPGAASASNPDNMPMKKPTGPATNDKMMRSDPASGAQAK</sequence>
<feature type="chain" id="PRO_5030947283" evidence="2">
    <location>
        <begin position="21"/>
        <end position="90"/>
    </location>
</feature>